<dbReference type="AlphaFoldDB" id="V7HV89"/>
<name>V7HV89_9GAMM</name>
<dbReference type="SUPFAM" id="SSF56935">
    <property type="entry name" value="Porins"/>
    <property type="match status" value="1"/>
</dbReference>
<dbReference type="HOGENOM" id="CLU_2536821_0_0_6"/>
<gene>
    <name evidence="1" type="ORF">KT71_002555</name>
</gene>
<dbReference type="EMBL" id="AAOA02000001">
    <property type="protein sequence ID" value="ESZ89447.1"/>
    <property type="molecule type" value="Genomic_DNA"/>
</dbReference>
<reference evidence="1 2" key="1">
    <citation type="journal article" date="2007" name="Proc. Natl. Acad. Sci. U.S.A.">
        <title>Characterization of a marine gammaproteobacterium capable of aerobic anoxygenic photosynthesis.</title>
        <authorList>
            <person name="Fuchs B.M."/>
            <person name="Spring S."/>
            <person name="Teeling H."/>
            <person name="Quast C."/>
            <person name="Wulf J."/>
            <person name="Schattenhofer M."/>
            <person name="Yan S."/>
            <person name="Ferriera S."/>
            <person name="Johnson J."/>
            <person name="Glockner F.O."/>
            <person name="Amann R."/>
        </authorList>
    </citation>
    <scope>NUCLEOTIDE SEQUENCE [LARGE SCALE GENOMIC DNA]</scope>
    <source>
        <strain evidence="1">KT71</strain>
    </source>
</reference>
<keyword evidence="2" id="KW-1185">Reference proteome</keyword>
<evidence type="ECO:0008006" key="3">
    <source>
        <dbReference type="Google" id="ProtNLM"/>
    </source>
</evidence>
<proteinExistence type="predicted"/>
<accession>V7HV89</accession>
<dbReference type="STRING" id="314285.KT71_002555"/>
<dbReference type="RefSeq" id="WP_023659736.1">
    <property type="nucleotide sequence ID" value="NZ_CM002299.1"/>
</dbReference>
<evidence type="ECO:0000313" key="1">
    <source>
        <dbReference type="EMBL" id="ESZ89447.1"/>
    </source>
</evidence>
<protein>
    <recommendedName>
        <fullName evidence="3">TonB-dependent receptor</fullName>
    </recommendedName>
</protein>
<comment type="caution">
    <text evidence="1">The sequence shown here is derived from an EMBL/GenBank/DDBJ whole genome shotgun (WGS) entry which is preliminary data.</text>
</comment>
<sequence>MLNTQTHGFTPRLLALAVAASSVGLSTDTHAQERLVLEVVTVVAQKREESVFEVPAAVSAVSGEMLETLELRISEVLPLFRHR</sequence>
<organism evidence="1 2">
    <name type="scientific">Congregibacter litoralis KT71</name>
    <dbReference type="NCBI Taxonomy" id="314285"/>
    <lineage>
        <taxon>Bacteria</taxon>
        <taxon>Pseudomonadati</taxon>
        <taxon>Pseudomonadota</taxon>
        <taxon>Gammaproteobacteria</taxon>
        <taxon>Cellvibrionales</taxon>
        <taxon>Halieaceae</taxon>
        <taxon>Congregibacter</taxon>
    </lineage>
</organism>
<dbReference type="Proteomes" id="UP000019205">
    <property type="component" value="Chromosome"/>
</dbReference>
<reference evidence="1 2" key="2">
    <citation type="journal article" date="2009" name="PLoS ONE">
        <title>The photosynthetic apparatus and its regulation in the aerobic gammaproteobacterium Congregibacter litoralis gen. nov., sp. nov.</title>
        <authorList>
            <person name="Spring S."/>
            <person name="Lunsdorf H."/>
            <person name="Fuchs B.M."/>
            <person name="Tindall B.J."/>
        </authorList>
    </citation>
    <scope>NUCLEOTIDE SEQUENCE [LARGE SCALE GENOMIC DNA]</scope>
    <source>
        <strain evidence="1">KT71</strain>
    </source>
</reference>
<evidence type="ECO:0000313" key="2">
    <source>
        <dbReference type="Proteomes" id="UP000019205"/>
    </source>
</evidence>